<comment type="similarity">
    <text evidence="1">Belongs to the TolB family.</text>
</comment>
<dbReference type="Gene3D" id="2.120.10.30">
    <property type="entry name" value="TolB, C-terminal domain"/>
    <property type="match status" value="2"/>
</dbReference>
<evidence type="ECO:0000259" key="5">
    <source>
        <dbReference type="PROSITE" id="PS51755"/>
    </source>
</evidence>
<reference evidence="6" key="1">
    <citation type="journal article" date="2014" name="Int. J. Syst. Evol. Microbiol.">
        <title>Complete genome sequence of Corynebacterium casei LMG S-19264T (=DSM 44701T), isolated from a smear-ripened cheese.</title>
        <authorList>
            <consortium name="US DOE Joint Genome Institute (JGI-PGF)"/>
            <person name="Walter F."/>
            <person name="Albersmeier A."/>
            <person name="Kalinowski J."/>
            <person name="Ruckert C."/>
        </authorList>
    </citation>
    <scope>NUCLEOTIDE SEQUENCE</scope>
    <source>
        <strain evidence="6">KCTC 42731</strain>
    </source>
</reference>
<dbReference type="CDD" id="cd00383">
    <property type="entry name" value="trans_reg_C"/>
    <property type="match status" value="1"/>
</dbReference>
<dbReference type="GO" id="GO:0006355">
    <property type="term" value="P:regulation of DNA-templated transcription"/>
    <property type="evidence" value="ECO:0007669"/>
    <property type="project" value="InterPro"/>
</dbReference>
<dbReference type="RefSeq" id="WP_189766911.1">
    <property type="nucleotide sequence ID" value="NZ_BNCK01000001.1"/>
</dbReference>
<evidence type="ECO:0000256" key="1">
    <source>
        <dbReference type="ARBA" id="ARBA00009820"/>
    </source>
</evidence>
<dbReference type="InterPro" id="IPR001867">
    <property type="entry name" value="OmpR/PhoB-type_DNA-bd"/>
</dbReference>
<dbReference type="SUPFAM" id="SSF69322">
    <property type="entry name" value="Tricorn protease domain 2"/>
    <property type="match status" value="1"/>
</dbReference>
<dbReference type="GO" id="GO:0003677">
    <property type="term" value="F:DNA binding"/>
    <property type="evidence" value="ECO:0007669"/>
    <property type="project" value="UniProtKB-UniRule"/>
</dbReference>
<comment type="caution">
    <text evidence="6">The sequence shown here is derived from an EMBL/GenBank/DDBJ whole genome shotgun (WGS) entry which is preliminary data.</text>
</comment>
<keyword evidence="2 3" id="KW-0238">DNA-binding</keyword>
<dbReference type="Pfam" id="PF07676">
    <property type="entry name" value="PD40"/>
    <property type="match status" value="1"/>
</dbReference>
<dbReference type="Pfam" id="PF00486">
    <property type="entry name" value="Trans_reg_C"/>
    <property type="match status" value="1"/>
</dbReference>
<dbReference type="EMBL" id="BNCK01000001">
    <property type="protein sequence ID" value="GHF78935.1"/>
    <property type="molecule type" value="Genomic_DNA"/>
</dbReference>
<keyword evidence="7" id="KW-1185">Reference proteome</keyword>
<dbReference type="SUPFAM" id="SSF46894">
    <property type="entry name" value="C-terminal effector domain of the bipartite response regulators"/>
    <property type="match status" value="1"/>
</dbReference>
<feature type="DNA-binding region" description="OmpR/PhoB-type" evidence="3">
    <location>
        <begin position="6"/>
        <end position="104"/>
    </location>
</feature>
<feature type="domain" description="OmpR/PhoB-type" evidence="5">
    <location>
        <begin position="6"/>
        <end position="104"/>
    </location>
</feature>
<feature type="transmembrane region" description="Helical" evidence="4">
    <location>
        <begin position="127"/>
        <end position="147"/>
    </location>
</feature>
<keyword evidence="4" id="KW-0812">Transmembrane</keyword>
<sequence length="713" mass="81552">MHSGPLEKIKVNEVEVDFVGLKLFINHQWHDIEARQLGLLKLLIENHGKAVSRNDIMNSLWRDTIVSDNSVSQAITQLRRSLGDDKGTPRFIKTVPRVGYQLIAELEYPELSEPELKQRRKSKKQSIIVALLSSLSAIAVTLFLVHINQPELAAPSYQYESRLTSTPGPENYIRYSPDGRYLAFSQISEDRRHMDLAVYDADTQSVHTIKNTGYSEEAPEWSPTGDWLVYFRHDPFTCEIRLMTVKNPVETWRISPDRHLAFCEPGFTREKIHWLDDNTLYFQAWKNSRPTLNKLTLDVSSTPKVSKEEQLEQFSPILMDIDKSSNQALIVERKSTVNQLKLVDLNNLNEQIISVSEKDYWGLNWHIPGQSFWLGNENLKLMSVNGQSEVVYQPLGFITDLDLNPVTKQLAHTEGLINVNLYTMNLEKHQESDEPGIRVSSAARTDVLPTLSSDGTQTAFISYQRRAIDGSHRAEIWLKNKYKKAATLLANLPERIQPRYLLWSPNGENLLLGDNKFKLYLINIFSKHMVPVISNYQGIDGVNWSEDGKSFTFTANHSDEAQLWRYSLQTETSELLSKLPNKNAENSEITLDNVKVLNPSYRNYTQSLADFLATTVQELLPVDSLLPSFALYRPFIYQNGIYYVVKQGHELTLYNYSFSDQLNTKIALLGNHEQDVHILLSLSASDDGKEVVYSKLEELETDISVQRPIARED</sequence>
<evidence type="ECO:0000256" key="4">
    <source>
        <dbReference type="SAM" id="Phobius"/>
    </source>
</evidence>
<keyword evidence="4" id="KW-0472">Membrane</keyword>
<dbReference type="SMART" id="SM00862">
    <property type="entry name" value="Trans_reg_C"/>
    <property type="match status" value="1"/>
</dbReference>
<dbReference type="InterPro" id="IPR016032">
    <property type="entry name" value="Sig_transdc_resp-reg_C-effctor"/>
</dbReference>
<evidence type="ECO:0000313" key="6">
    <source>
        <dbReference type="EMBL" id="GHF78935.1"/>
    </source>
</evidence>
<name>A0A919BAI4_9GAMM</name>
<evidence type="ECO:0000256" key="3">
    <source>
        <dbReference type="PROSITE-ProRule" id="PRU01091"/>
    </source>
</evidence>
<dbReference type="PANTHER" id="PTHR36842:SF1">
    <property type="entry name" value="PROTEIN TOLB"/>
    <property type="match status" value="1"/>
</dbReference>
<keyword evidence="4" id="KW-1133">Transmembrane helix</keyword>
<dbReference type="AlphaFoldDB" id="A0A919BAI4"/>
<evidence type="ECO:0000256" key="2">
    <source>
        <dbReference type="ARBA" id="ARBA00023125"/>
    </source>
</evidence>
<dbReference type="PANTHER" id="PTHR36842">
    <property type="entry name" value="PROTEIN TOLB HOMOLOG"/>
    <property type="match status" value="1"/>
</dbReference>
<dbReference type="Gene3D" id="1.10.10.10">
    <property type="entry name" value="Winged helix-like DNA-binding domain superfamily/Winged helix DNA-binding domain"/>
    <property type="match status" value="1"/>
</dbReference>
<dbReference type="Proteomes" id="UP000623842">
    <property type="component" value="Unassembled WGS sequence"/>
</dbReference>
<dbReference type="InterPro" id="IPR011659">
    <property type="entry name" value="WD40"/>
</dbReference>
<reference evidence="6" key="2">
    <citation type="submission" date="2020-09" db="EMBL/GenBank/DDBJ databases">
        <authorList>
            <person name="Sun Q."/>
            <person name="Kim S."/>
        </authorList>
    </citation>
    <scope>NUCLEOTIDE SEQUENCE</scope>
    <source>
        <strain evidence="6">KCTC 42731</strain>
    </source>
</reference>
<accession>A0A919BAI4</accession>
<protein>
    <recommendedName>
        <fullName evidence="5">OmpR/PhoB-type domain-containing protein</fullName>
    </recommendedName>
</protein>
<dbReference type="PROSITE" id="PS51755">
    <property type="entry name" value="OMPR_PHOB"/>
    <property type="match status" value="1"/>
</dbReference>
<dbReference type="SUPFAM" id="SSF50993">
    <property type="entry name" value="Peptidase/esterase 'gauge' domain"/>
    <property type="match status" value="1"/>
</dbReference>
<dbReference type="InterPro" id="IPR036388">
    <property type="entry name" value="WH-like_DNA-bd_sf"/>
</dbReference>
<organism evidence="6 7">
    <name type="scientific">Thalassotalea marina</name>
    <dbReference type="NCBI Taxonomy" id="1673741"/>
    <lineage>
        <taxon>Bacteria</taxon>
        <taxon>Pseudomonadati</taxon>
        <taxon>Pseudomonadota</taxon>
        <taxon>Gammaproteobacteria</taxon>
        <taxon>Alteromonadales</taxon>
        <taxon>Colwelliaceae</taxon>
        <taxon>Thalassotalea</taxon>
    </lineage>
</organism>
<dbReference type="GO" id="GO:0000160">
    <property type="term" value="P:phosphorelay signal transduction system"/>
    <property type="evidence" value="ECO:0007669"/>
    <property type="project" value="InterPro"/>
</dbReference>
<dbReference type="InterPro" id="IPR011042">
    <property type="entry name" value="6-blade_b-propeller_TolB-like"/>
</dbReference>
<evidence type="ECO:0000313" key="7">
    <source>
        <dbReference type="Proteomes" id="UP000623842"/>
    </source>
</evidence>
<proteinExistence type="inferred from homology"/>
<gene>
    <name evidence="6" type="ORF">GCM10017161_02590</name>
</gene>